<dbReference type="Pfam" id="PF02620">
    <property type="entry name" value="YceD"/>
    <property type="match status" value="1"/>
</dbReference>
<organism evidence="1 2">
    <name type="scientific">Lactobacillus equicursoris</name>
    <dbReference type="NCBI Taxonomy" id="420645"/>
    <lineage>
        <taxon>Bacteria</taxon>
        <taxon>Bacillati</taxon>
        <taxon>Bacillota</taxon>
        <taxon>Bacilli</taxon>
        <taxon>Lactobacillales</taxon>
        <taxon>Lactobacillaceae</taxon>
        <taxon>Lactobacillus</taxon>
    </lineage>
</organism>
<sequence length="191" mass="21972">MLELSFYQVKNSREPMTTVSADLTFDQDFYDRAKELVYEVKSAHVEGQVFYDEPFVTGNFQVETELSVPSSRSLHPVDLKQKFSFVENYSDHEPTQEEKELGLLIIPLTDDKIDIQRAVEDNILLNIPTTVLTEEEKDEGVYPEGKDWEVVSEQSFASRKKDQVNPAFAQLQGLLDKLNAEDPEHQDQKNK</sequence>
<reference evidence="1 2" key="1">
    <citation type="submission" date="2019-08" db="EMBL/GenBank/DDBJ databases">
        <title>In-depth cultivation of the pig gut microbiome towards novel bacterial diversity and tailored functional studies.</title>
        <authorList>
            <person name="Wylensek D."/>
            <person name="Hitch T.C.A."/>
            <person name="Clavel T."/>
        </authorList>
    </citation>
    <scope>NUCLEOTIDE SEQUENCE [LARGE SCALE GENOMIC DNA]</scope>
    <source>
        <strain evidence="1 2">WCA-470BD-2E</strain>
    </source>
</reference>
<name>A0A844FN57_9LACO</name>
<dbReference type="InterPro" id="IPR003772">
    <property type="entry name" value="YceD"/>
</dbReference>
<dbReference type="RefSeq" id="WP_154486779.1">
    <property type="nucleotide sequence ID" value="NZ_VUMW01000010.1"/>
</dbReference>
<gene>
    <name evidence="1" type="ORF">FYJ61_04785</name>
</gene>
<comment type="caution">
    <text evidence="1">The sequence shown here is derived from an EMBL/GenBank/DDBJ whole genome shotgun (WGS) entry which is preliminary data.</text>
</comment>
<protein>
    <submittedName>
        <fullName evidence="1">DUF177 domain-containing protein</fullName>
    </submittedName>
</protein>
<dbReference type="AlphaFoldDB" id="A0A844FN57"/>
<dbReference type="Proteomes" id="UP000452141">
    <property type="component" value="Unassembled WGS sequence"/>
</dbReference>
<evidence type="ECO:0000313" key="2">
    <source>
        <dbReference type="Proteomes" id="UP000452141"/>
    </source>
</evidence>
<proteinExistence type="predicted"/>
<evidence type="ECO:0000313" key="1">
    <source>
        <dbReference type="EMBL" id="MST79797.1"/>
    </source>
</evidence>
<dbReference type="EMBL" id="VUMW01000010">
    <property type="protein sequence ID" value="MST79797.1"/>
    <property type="molecule type" value="Genomic_DNA"/>
</dbReference>
<accession>A0A844FN57</accession>